<proteinExistence type="predicted"/>
<dbReference type="AlphaFoldDB" id="M4DVI2"/>
<dbReference type="PROSITE" id="PS50090">
    <property type="entry name" value="MYB_LIKE"/>
    <property type="match status" value="2"/>
</dbReference>
<feature type="compositionally biased region" description="Basic residues" evidence="7">
    <location>
        <begin position="64"/>
        <end position="80"/>
    </location>
</feature>
<dbReference type="InterPro" id="IPR009057">
    <property type="entry name" value="Homeodomain-like_sf"/>
</dbReference>
<evidence type="ECO:0000313" key="11">
    <source>
        <dbReference type="Proteomes" id="UP000011750"/>
    </source>
</evidence>
<feature type="domain" description="Myb-like" evidence="8">
    <location>
        <begin position="166"/>
        <end position="216"/>
    </location>
</feature>
<keyword evidence="11" id="KW-1185">Reference proteome</keyword>
<dbReference type="FunFam" id="1.10.10.60:FF:000394">
    <property type="entry name" value="MYB transcription factor"/>
    <property type="match status" value="1"/>
</dbReference>
<feature type="region of interest" description="Disordered" evidence="7">
    <location>
        <begin position="1"/>
        <end position="108"/>
    </location>
</feature>
<keyword evidence="3" id="KW-0805">Transcription regulation</keyword>
<dbReference type="Proteomes" id="UP000011750">
    <property type="component" value="Chromosome A02"/>
</dbReference>
<dbReference type="STRING" id="51351.M4DVI2"/>
<evidence type="ECO:0000256" key="4">
    <source>
        <dbReference type="ARBA" id="ARBA00023125"/>
    </source>
</evidence>
<reference evidence="10 11" key="1">
    <citation type="journal article" date="2011" name="Nat. Genet.">
        <title>The genome of the mesopolyploid crop species Brassica rapa.</title>
        <authorList>
            <consortium name="Brassica rapa Genome Sequencing Project Consortium"/>
            <person name="Wang X."/>
            <person name="Wang H."/>
            <person name="Wang J."/>
            <person name="Sun R."/>
            <person name="Wu J."/>
            <person name="Liu S."/>
            <person name="Bai Y."/>
            <person name="Mun J.H."/>
            <person name="Bancroft I."/>
            <person name="Cheng F."/>
            <person name="Huang S."/>
            <person name="Li X."/>
            <person name="Hua W."/>
            <person name="Wang J."/>
            <person name="Wang X."/>
            <person name="Freeling M."/>
            <person name="Pires J.C."/>
            <person name="Paterson A.H."/>
            <person name="Chalhoub B."/>
            <person name="Wang B."/>
            <person name="Hayward A."/>
            <person name="Sharpe A.G."/>
            <person name="Park B.S."/>
            <person name="Weisshaar B."/>
            <person name="Liu B."/>
            <person name="Li B."/>
            <person name="Liu B."/>
            <person name="Tong C."/>
            <person name="Song C."/>
            <person name="Duran C."/>
            <person name="Peng C."/>
            <person name="Geng C."/>
            <person name="Koh C."/>
            <person name="Lin C."/>
            <person name="Edwards D."/>
            <person name="Mu D."/>
            <person name="Shen D."/>
            <person name="Soumpourou E."/>
            <person name="Li F."/>
            <person name="Fraser F."/>
            <person name="Conant G."/>
            <person name="Lassalle G."/>
            <person name="King G.J."/>
            <person name="Bonnema G."/>
            <person name="Tang H."/>
            <person name="Wang H."/>
            <person name="Belcram H."/>
            <person name="Zhou H."/>
            <person name="Hirakawa H."/>
            <person name="Abe H."/>
            <person name="Guo H."/>
            <person name="Wang H."/>
            <person name="Jin H."/>
            <person name="Parkin I.A."/>
            <person name="Batley J."/>
            <person name="Kim J.S."/>
            <person name="Just J."/>
            <person name="Li J."/>
            <person name="Xu J."/>
            <person name="Deng J."/>
            <person name="Kim J.A."/>
            <person name="Li J."/>
            <person name="Yu J."/>
            <person name="Meng J."/>
            <person name="Wang J."/>
            <person name="Min J."/>
            <person name="Poulain J."/>
            <person name="Wang J."/>
            <person name="Hatakeyama K."/>
            <person name="Wu K."/>
            <person name="Wang L."/>
            <person name="Fang L."/>
            <person name="Trick M."/>
            <person name="Links M.G."/>
            <person name="Zhao M."/>
            <person name="Jin M."/>
            <person name="Ramchiary N."/>
            <person name="Drou N."/>
            <person name="Berkman P.J."/>
            <person name="Cai Q."/>
            <person name="Huang Q."/>
            <person name="Li R."/>
            <person name="Tabata S."/>
            <person name="Cheng S."/>
            <person name="Zhang S."/>
            <person name="Zhang S."/>
            <person name="Huang S."/>
            <person name="Sato S."/>
            <person name="Sun S."/>
            <person name="Kwon S.J."/>
            <person name="Choi S.R."/>
            <person name="Lee T.H."/>
            <person name="Fan W."/>
            <person name="Zhao X."/>
            <person name="Tan X."/>
            <person name="Xu X."/>
            <person name="Wang Y."/>
            <person name="Qiu Y."/>
            <person name="Yin Y."/>
            <person name="Li Y."/>
            <person name="Du Y."/>
            <person name="Liao Y."/>
            <person name="Lim Y."/>
            <person name="Narusaka Y."/>
            <person name="Wang Y."/>
            <person name="Wang Z."/>
            <person name="Li Z."/>
            <person name="Wang Z."/>
            <person name="Xiong Z."/>
            <person name="Zhang Z."/>
        </authorList>
    </citation>
    <scope>NUCLEOTIDE SEQUENCE [LARGE SCALE GENOMIC DNA]</scope>
    <source>
        <strain evidence="10 11">cv. Chiifu-401-42</strain>
    </source>
</reference>
<keyword evidence="5" id="KW-0804">Transcription</keyword>
<evidence type="ECO:0000256" key="6">
    <source>
        <dbReference type="ARBA" id="ARBA00023242"/>
    </source>
</evidence>
<dbReference type="eggNOG" id="KOG0048">
    <property type="taxonomic scope" value="Eukaryota"/>
</dbReference>
<dbReference type="OMA" id="NCRLRWI"/>
<evidence type="ECO:0000313" key="10">
    <source>
        <dbReference type="EnsemblPlants" id="Bra020526.1-P"/>
    </source>
</evidence>
<feature type="domain" description="Myb-like" evidence="8">
    <location>
        <begin position="113"/>
        <end position="165"/>
    </location>
</feature>
<dbReference type="SMART" id="SM00717">
    <property type="entry name" value="SANT"/>
    <property type="match status" value="2"/>
</dbReference>
<evidence type="ECO:0000256" key="3">
    <source>
        <dbReference type="ARBA" id="ARBA00023015"/>
    </source>
</evidence>
<feature type="domain" description="HTH myb-type" evidence="9">
    <location>
        <begin position="166"/>
        <end position="220"/>
    </location>
</feature>
<dbReference type="HOGENOM" id="CLU_028567_15_0_1"/>
<dbReference type="Pfam" id="PF00249">
    <property type="entry name" value="Myb_DNA-binding"/>
    <property type="match status" value="2"/>
</dbReference>
<evidence type="ECO:0000256" key="5">
    <source>
        <dbReference type="ARBA" id="ARBA00023163"/>
    </source>
</evidence>
<dbReference type="Gramene" id="Bra020526.1">
    <property type="protein sequence ID" value="Bra020526.1-P"/>
    <property type="gene ID" value="Bra020526"/>
</dbReference>
<evidence type="ECO:0000256" key="1">
    <source>
        <dbReference type="ARBA" id="ARBA00004123"/>
    </source>
</evidence>
<keyword evidence="2" id="KW-0677">Repeat</keyword>
<reference evidence="10" key="3">
    <citation type="submission" date="2023-03" db="UniProtKB">
        <authorList>
            <consortium name="EnsemblPlants"/>
        </authorList>
    </citation>
    <scope>IDENTIFICATION</scope>
    <source>
        <strain evidence="10">cv. Chiifu-401-42</strain>
    </source>
</reference>
<dbReference type="GO" id="GO:0000976">
    <property type="term" value="F:transcription cis-regulatory region binding"/>
    <property type="evidence" value="ECO:0000318"/>
    <property type="project" value="GO_Central"/>
</dbReference>
<dbReference type="Gene3D" id="1.10.10.60">
    <property type="entry name" value="Homeodomain-like"/>
    <property type="match status" value="2"/>
</dbReference>
<dbReference type="GO" id="GO:0005634">
    <property type="term" value="C:nucleus"/>
    <property type="evidence" value="ECO:0000318"/>
    <property type="project" value="GO_Central"/>
</dbReference>
<reference evidence="10 11" key="2">
    <citation type="journal article" date="2018" name="Hortic Res">
        <title>Improved Brassica rapa reference genome by single-molecule sequencing and chromosome conformation capture technologies.</title>
        <authorList>
            <person name="Zhang L."/>
            <person name="Cai X."/>
            <person name="Wu J."/>
            <person name="Liu M."/>
            <person name="Grob S."/>
            <person name="Cheng F."/>
            <person name="Liang J."/>
            <person name="Cai C."/>
            <person name="Liu Z."/>
            <person name="Liu B."/>
            <person name="Wang F."/>
            <person name="Li S."/>
            <person name="Liu F."/>
            <person name="Li X."/>
            <person name="Cheng L."/>
            <person name="Yang W."/>
            <person name="Li M.H."/>
            <person name="Grossniklaus U."/>
            <person name="Zheng H."/>
            <person name="Wang X."/>
        </authorList>
    </citation>
    <scope>NUCLEOTIDE SEQUENCE [LARGE SCALE GENOMIC DNA]</scope>
    <source>
        <strain evidence="10 11">cv. Chiifu-401-42</strain>
    </source>
</reference>
<evidence type="ECO:0000259" key="8">
    <source>
        <dbReference type="PROSITE" id="PS50090"/>
    </source>
</evidence>
<accession>M4DVI2</accession>
<dbReference type="CDD" id="cd00167">
    <property type="entry name" value="SANT"/>
    <property type="match status" value="2"/>
</dbReference>
<dbReference type="EnsemblPlants" id="Bra020526.1">
    <property type="protein sequence ID" value="Bra020526.1-P"/>
    <property type="gene ID" value="Bra020526"/>
</dbReference>
<dbReference type="InParanoid" id="M4DVI2"/>
<dbReference type="PANTHER" id="PTHR47997">
    <property type="entry name" value="MYB DOMAIN PROTEIN 55"/>
    <property type="match status" value="1"/>
</dbReference>
<name>M4DVI2_BRACM</name>
<protein>
    <submittedName>
        <fullName evidence="10">Uncharacterized protein</fullName>
    </submittedName>
</protein>
<evidence type="ECO:0000256" key="2">
    <source>
        <dbReference type="ARBA" id="ARBA00022737"/>
    </source>
</evidence>
<dbReference type="FunFam" id="1.10.10.60:FF:000047">
    <property type="entry name" value="Myb transcription factor"/>
    <property type="match status" value="1"/>
</dbReference>
<feature type="domain" description="HTH myb-type" evidence="9">
    <location>
        <begin position="113"/>
        <end position="165"/>
    </location>
</feature>
<keyword evidence="6" id="KW-0539">Nucleus</keyword>
<dbReference type="InterPro" id="IPR001005">
    <property type="entry name" value="SANT/Myb"/>
</dbReference>
<dbReference type="SUPFAM" id="SSF46689">
    <property type="entry name" value="Homeodomain-like"/>
    <property type="match status" value="1"/>
</dbReference>
<evidence type="ECO:0000259" key="9">
    <source>
        <dbReference type="PROSITE" id="PS51294"/>
    </source>
</evidence>
<dbReference type="PROSITE" id="PS51294">
    <property type="entry name" value="HTH_MYB"/>
    <property type="match status" value="2"/>
</dbReference>
<dbReference type="GO" id="GO:0006355">
    <property type="term" value="P:regulation of DNA-templated transcription"/>
    <property type="evidence" value="ECO:0000318"/>
    <property type="project" value="GO_Central"/>
</dbReference>
<organism evidence="10 11">
    <name type="scientific">Brassica campestris</name>
    <name type="common">Field mustard</name>
    <dbReference type="NCBI Taxonomy" id="3711"/>
    <lineage>
        <taxon>Eukaryota</taxon>
        <taxon>Viridiplantae</taxon>
        <taxon>Streptophyta</taxon>
        <taxon>Embryophyta</taxon>
        <taxon>Tracheophyta</taxon>
        <taxon>Spermatophyta</taxon>
        <taxon>Magnoliopsida</taxon>
        <taxon>eudicotyledons</taxon>
        <taxon>Gunneridae</taxon>
        <taxon>Pentapetalae</taxon>
        <taxon>rosids</taxon>
        <taxon>malvids</taxon>
        <taxon>Brassicales</taxon>
        <taxon>Brassicaceae</taxon>
        <taxon>Brassiceae</taxon>
        <taxon>Brassica</taxon>
    </lineage>
</organism>
<keyword evidence="4" id="KW-0238">DNA-binding</keyword>
<dbReference type="InterPro" id="IPR017930">
    <property type="entry name" value="Myb_dom"/>
</dbReference>
<comment type="subcellular location">
    <subcellularLocation>
        <location evidence="1">Nucleus</location>
    </subcellularLocation>
</comment>
<sequence length="440" mass="49230">MDVPNQMEGSGQSLRMEDQPVAPRRGRKPTAAKATGKAAGKRVVVDKPPLKKRVLKSPTQATAPKKRRTTRAQGSPRRKNTTTSKGGAQTSGQAPPTVPFPSSTRQGHSCCYKQKLRKGLWSPEEDEKLLNYITRHGHGCWSSVPKLAGLQRCGKNCRLRWINYLRPDLKRGAFSQDEESLIIELHAALGNRWSQIATRLPGRTDNEIKNFWNSCLKKKLKIKGIDPTTHKPLVSDLQTLNVIDQKLTSSTTSEVSKSTSLIINNHDQSMVISSQPGPCWFPEIKTTANQNVAFCFSSSTTTPTVLDQMSSNFNPVPNNWELSYCKNTVPSQRNSIYNAFFGNHYTEASQIMNNNNNHVMDPHYHQDMKSWPSEILHYTEHNQSSETGLKAEVKPDIAKYYLGSSSSLNESAARLLHNAEVDLYGTNLQKLNNMAFHQSL</sequence>
<dbReference type="InterPro" id="IPR051953">
    <property type="entry name" value="Plant_SW-associated_TFs"/>
</dbReference>
<feature type="compositionally biased region" description="Polar residues" evidence="7">
    <location>
        <begin position="81"/>
        <end position="107"/>
    </location>
</feature>
<evidence type="ECO:0000256" key="7">
    <source>
        <dbReference type="SAM" id="MobiDB-lite"/>
    </source>
</evidence>
<dbReference type="PANTHER" id="PTHR47997:SF38">
    <property type="entry name" value="TRANSCRIPTION FACTOR MYB86"/>
    <property type="match status" value="1"/>
</dbReference>